<sequence>MNKCLDAKPRNRLTVEELANMLGQFFDPEDDNYRIVMKYAKQESFKKLLDSKYSEFSKVTTLYYIADGLNTIHEAQRFLFLQYS</sequence>
<dbReference type="EMBL" id="WTPW01001240">
    <property type="protein sequence ID" value="KAF0447364.1"/>
    <property type="molecule type" value="Genomic_DNA"/>
</dbReference>
<dbReference type="Proteomes" id="UP000439903">
    <property type="component" value="Unassembled WGS sequence"/>
</dbReference>
<dbReference type="AlphaFoldDB" id="A0A8H4A6R3"/>
<dbReference type="OrthoDB" id="2433633at2759"/>
<reference evidence="1 2" key="1">
    <citation type="journal article" date="2019" name="Environ. Microbiol.">
        <title>At the nexus of three kingdoms: the genome of the mycorrhizal fungus Gigaspora margarita provides insights into plant, endobacterial and fungal interactions.</title>
        <authorList>
            <person name="Venice F."/>
            <person name="Ghignone S."/>
            <person name="Salvioli di Fossalunga A."/>
            <person name="Amselem J."/>
            <person name="Novero M."/>
            <person name="Xianan X."/>
            <person name="Sedzielewska Toro K."/>
            <person name="Morin E."/>
            <person name="Lipzen A."/>
            <person name="Grigoriev I.V."/>
            <person name="Henrissat B."/>
            <person name="Martin F.M."/>
            <person name="Bonfante P."/>
        </authorList>
    </citation>
    <scope>NUCLEOTIDE SEQUENCE [LARGE SCALE GENOMIC DNA]</scope>
    <source>
        <strain evidence="1 2">BEG34</strain>
    </source>
</reference>
<organism evidence="1 2">
    <name type="scientific">Gigaspora margarita</name>
    <dbReference type="NCBI Taxonomy" id="4874"/>
    <lineage>
        <taxon>Eukaryota</taxon>
        <taxon>Fungi</taxon>
        <taxon>Fungi incertae sedis</taxon>
        <taxon>Mucoromycota</taxon>
        <taxon>Glomeromycotina</taxon>
        <taxon>Glomeromycetes</taxon>
        <taxon>Diversisporales</taxon>
        <taxon>Gigasporaceae</taxon>
        <taxon>Gigaspora</taxon>
    </lineage>
</organism>
<evidence type="ECO:0000313" key="1">
    <source>
        <dbReference type="EMBL" id="KAF0447364.1"/>
    </source>
</evidence>
<keyword evidence="2" id="KW-1185">Reference proteome</keyword>
<gene>
    <name evidence="1" type="ORF">F8M41_002798</name>
</gene>
<proteinExistence type="predicted"/>
<dbReference type="InterPro" id="IPR011009">
    <property type="entry name" value="Kinase-like_dom_sf"/>
</dbReference>
<name>A0A8H4A6R3_GIGMA</name>
<evidence type="ECO:0008006" key="3">
    <source>
        <dbReference type="Google" id="ProtNLM"/>
    </source>
</evidence>
<protein>
    <recommendedName>
        <fullName evidence="3">Protein kinase domain-containing protein</fullName>
    </recommendedName>
</protein>
<dbReference type="SUPFAM" id="SSF56112">
    <property type="entry name" value="Protein kinase-like (PK-like)"/>
    <property type="match status" value="1"/>
</dbReference>
<accession>A0A8H4A6R3</accession>
<comment type="caution">
    <text evidence="1">The sequence shown here is derived from an EMBL/GenBank/DDBJ whole genome shotgun (WGS) entry which is preliminary data.</text>
</comment>
<evidence type="ECO:0000313" key="2">
    <source>
        <dbReference type="Proteomes" id="UP000439903"/>
    </source>
</evidence>